<dbReference type="EMBL" id="JBFTWV010000034">
    <property type="protein sequence ID" value="KAL2795554.1"/>
    <property type="molecule type" value="Genomic_DNA"/>
</dbReference>
<accession>A0ABR4GA68</accession>
<keyword evidence="2" id="KW-1185">Reference proteome</keyword>
<name>A0ABR4GA68_9EURO</name>
<organism evidence="1 2">
    <name type="scientific">Aspergillus keveii</name>
    <dbReference type="NCBI Taxonomy" id="714993"/>
    <lineage>
        <taxon>Eukaryota</taxon>
        <taxon>Fungi</taxon>
        <taxon>Dikarya</taxon>
        <taxon>Ascomycota</taxon>
        <taxon>Pezizomycotina</taxon>
        <taxon>Eurotiomycetes</taxon>
        <taxon>Eurotiomycetidae</taxon>
        <taxon>Eurotiales</taxon>
        <taxon>Aspergillaceae</taxon>
        <taxon>Aspergillus</taxon>
        <taxon>Aspergillus subgen. Nidulantes</taxon>
    </lineage>
</organism>
<gene>
    <name evidence="1" type="ORF">BJX66DRAFT_336889</name>
</gene>
<evidence type="ECO:0000313" key="2">
    <source>
        <dbReference type="Proteomes" id="UP001610563"/>
    </source>
</evidence>
<evidence type="ECO:0000313" key="1">
    <source>
        <dbReference type="EMBL" id="KAL2795554.1"/>
    </source>
</evidence>
<protein>
    <recommendedName>
        <fullName evidence="3">AA1-like domain-containing protein</fullName>
    </recommendedName>
</protein>
<evidence type="ECO:0008006" key="3">
    <source>
        <dbReference type="Google" id="ProtNLM"/>
    </source>
</evidence>
<proteinExistence type="predicted"/>
<sequence>MSALALAAVSSVSAQDAHTLKLAPLRVTLDQHTKEAIIDFTVQDNSDGAYTACSYKALGAVTSDWILCTDRSSSFNFATQIDDIEYFKFLVGHLAAAPIGSVIAQDILNHYAGSPVYRCTDRAAPIGLETDFEIVDGSDVIAQPVKR</sequence>
<comment type="caution">
    <text evidence="1">The sequence shown here is derived from an EMBL/GenBank/DDBJ whole genome shotgun (WGS) entry which is preliminary data.</text>
</comment>
<reference evidence="1 2" key="1">
    <citation type="submission" date="2024-07" db="EMBL/GenBank/DDBJ databases">
        <title>Section-level genome sequencing and comparative genomics of Aspergillus sections Usti and Cavernicolus.</title>
        <authorList>
            <consortium name="Lawrence Berkeley National Laboratory"/>
            <person name="Nybo J.L."/>
            <person name="Vesth T.C."/>
            <person name="Theobald S."/>
            <person name="Frisvad J.C."/>
            <person name="Larsen T.O."/>
            <person name="Kjaerboelling I."/>
            <person name="Rothschild-Mancinelli K."/>
            <person name="Lyhne E.K."/>
            <person name="Kogle M.E."/>
            <person name="Barry K."/>
            <person name="Clum A."/>
            <person name="Na H."/>
            <person name="Ledsgaard L."/>
            <person name="Lin J."/>
            <person name="Lipzen A."/>
            <person name="Kuo A."/>
            <person name="Riley R."/>
            <person name="Mondo S."/>
            <person name="Labutti K."/>
            <person name="Haridas S."/>
            <person name="Pangalinan J."/>
            <person name="Salamov A.A."/>
            <person name="Simmons B.A."/>
            <person name="Magnuson J.K."/>
            <person name="Chen J."/>
            <person name="Drula E."/>
            <person name="Henrissat B."/>
            <person name="Wiebenga A."/>
            <person name="Lubbers R.J."/>
            <person name="Gomes A.C."/>
            <person name="Makela M.R."/>
            <person name="Stajich J."/>
            <person name="Grigoriev I.V."/>
            <person name="Mortensen U.H."/>
            <person name="De Vries R.P."/>
            <person name="Baker S.E."/>
            <person name="Andersen M.R."/>
        </authorList>
    </citation>
    <scope>NUCLEOTIDE SEQUENCE [LARGE SCALE GENOMIC DNA]</scope>
    <source>
        <strain evidence="1 2">CBS 209.92</strain>
    </source>
</reference>
<dbReference type="Proteomes" id="UP001610563">
    <property type="component" value="Unassembled WGS sequence"/>
</dbReference>